<dbReference type="EMBL" id="WNWQ01000647">
    <property type="protein sequence ID" value="KAE9964999.1"/>
    <property type="molecule type" value="Genomic_DNA"/>
</dbReference>
<dbReference type="CDD" id="cd14016">
    <property type="entry name" value="STKc_CK1"/>
    <property type="match status" value="1"/>
</dbReference>
<dbReference type="Proteomes" id="UP000433883">
    <property type="component" value="Unassembled WGS sequence"/>
</dbReference>
<evidence type="ECO:0000313" key="7">
    <source>
        <dbReference type="EMBL" id="KAE9964999.1"/>
    </source>
</evidence>
<dbReference type="PROSITE" id="PS00107">
    <property type="entry name" value="PROTEIN_KINASE_ATP"/>
    <property type="match status" value="1"/>
</dbReference>
<dbReference type="EMBL" id="WNWR01000480">
    <property type="protein sequence ID" value="KAE9977108.1"/>
    <property type="molecule type" value="Genomic_DNA"/>
</dbReference>
<evidence type="ECO:0000256" key="1">
    <source>
        <dbReference type="ARBA" id="ARBA00012513"/>
    </source>
</evidence>
<evidence type="ECO:0000259" key="6">
    <source>
        <dbReference type="PROSITE" id="PS50011"/>
    </source>
</evidence>
<proteinExistence type="inferred from homology"/>
<dbReference type="EC" id="2.7.11.1" evidence="1"/>
<dbReference type="PANTHER" id="PTHR11909">
    <property type="entry name" value="CASEIN KINASE-RELATED"/>
    <property type="match status" value="1"/>
</dbReference>
<accession>A0A8H3UA82</accession>
<evidence type="ECO:0000256" key="2">
    <source>
        <dbReference type="ARBA" id="ARBA00022741"/>
    </source>
</evidence>
<evidence type="ECO:0000256" key="4">
    <source>
        <dbReference type="PROSITE-ProRule" id="PRU10141"/>
    </source>
</evidence>
<dbReference type="GO" id="GO:0005524">
    <property type="term" value="F:ATP binding"/>
    <property type="evidence" value="ECO:0007669"/>
    <property type="project" value="UniProtKB-UniRule"/>
</dbReference>
<dbReference type="InterPro" id="IPR011009">
    <property type="entry name" value="Kinase-like_dom_sf"/>
</dbReference>
<evidence type="ECO:0000313" key="8">
    <source>
        <dbReference type="EMBL" id="KAE9977108.1"/>
    </source>
</evidence>
<dbReference type="SMART" id="SM00220">
    <property type="entry name" value="S_TKc"/>
    <property type="match status" value="1"/>
</dbReference>
<comment type="similarity">
    <text evidence="5">Belongs to the protein kinase superfamily.</text>
</comment>
<dbReference type="InterPro" id="IPR008271">
    <property type="entry name" value="Ser/Thr_kinase_AS"/>
</dbReference>
<feature type="domain" description="Protein kinase" evidence="6">
    <location>
        <begin position="16"/>
        <end position="279"/>
    </location>
</feature>
<dbReference type="Proteomes" id="UP000490939">
    <property type="component" value="Unassembled WGS sequence"/>
</dbReference>
<dbReference type="InterPro" id="IPR000719">
    <property type="entry name" value="Prot_kinase_dom"/>
</dbReference>
<keyword evidence="5" id="KW-0418">Kinase</keyword>
<keyword evidence="5" id="KW-0723">Serine/threonine-protein kinase</keyword>
<dbReference type="Gene3D" id="1.10.510.10">
    <property type="entry name" value="Transferase(Phosphotransferase) domain 1"/>
    <property type="match status" value="1"/>
</dbReference>
<keyword evidence="3 4" id="KW-0067">ATP-binding</keyword>
<dbReference type="AlphaFoldDB" id="A0A8H3UA82"/>
<sequence length="319" mass="36860">MLKEDGNLDIRVNYRYQLQQKLGSGSFGVVYEAIDLITKRNVAIKLEYAESGSRQLEIEADIYKELSGRPGIPEVYWFGHDCEFRALVFELLGPNLQDLLNYCRGRFSLKTVLMLADQLIPRLRQIHHKYVHRDIKPENILTGEGKKGNEFFIVDIGLAEEYGVRSWRGNDLPGNGRVVGTVRYASIRAHSGKELTPRDDLESLGYVLVYLLRGSLPWQGLKAQQGEDIDEIVGSKKRETTTKELCEGLPKAFELYFEHLSRRQPDHTYLRRLFRNLFVREGFEYDNVFDWTELMFFEQLNDEKSKSSDGKPVIQSQGQ</sequence>
<dbReference type="InterPro" id="IPR050235">
    <property type="entry name" value="CK1_Ser-Thr_kinase"/>
</dbReference>
<keyword evidence="5" id="KW-0808">Transferase</keyword>
<name>A0A8H3UA82_VENIN</name>
<protein>
    <recommendedName>
        <fullName evidence="1">non-specific serine/threonine protein kinase</fullName>
        <ecNumber evidence="1">2.7.11.1</ecNumber>
    </recommendedName>
</protein>
<dbReference type="PROSITE" id="PS50011">
    <property type="entry name" value="PROTEIN_KINASE_DOM"/>
    <property type="match status" value="1"/>
</dbReference>
<dbReference type="PROSITE" id="PS00108">
    <property type="entry name" value="PROTEIN_KINASE_ST"/>
    <property type="match status" value="1"/>
</dbReference>
<dbReference type="Pfam" id="PF00069">
    <property type="entry name" value="Pkinase"/>
    <property type="match status" value="1"/>
</dbReference>
<dbReference type="GO" id="GO:0004674">
    <property type="term" value="F:protein serine/threonine kinase activity"/>
    <property type="evidence" value="ECO:0007669"/>
    <property type="project" value="UniProtKB-KW"/>
</dbReference>
<keyword evidence="2 4" id="KW-0547">Nucleotide-binding</keyword>
<comment type="caution">
    <text evidence="7">The sequence shown here is derived from an EMBL/GenBank/DDBJ whole genome shotgun (WGS) entry which is preliminary data.</text>
</comment>
<evidence type="ECO:0000256" key="5">
    <source>
        <dbReference type="RuleBase" id="RU000304"/>
    </source>
</evidence>
<feature type="binding site" evidence="4">
    <location>
        <position position="45"/>
    </location>
    <ligand>
        <name>ATP</name>
        <dbReference type="ChEBI" id="CHEBI:30616"/>
    </ligand>
</feature>
<evidence type="ECO:0000313" key="9">
    <source>
        <dbReference type="Proteomes" id="UP000433883"/>
    </source>
</evidence>
<organism evidence="7 9">
    <name type="scientific">Venturia inaequalis</name>
    <name type="common">Apple scab fungus</name>
    <dbReference type="NCBI Taxonomy" id="5025"/>
    <lineage>
        <taxon>Eukaryota</taxon>
        <taxon>Fungi</taxon>
        <taxon>Dikarya</taxon>
        <taxon>Ascomycota</taxon>
        <taxon>Pezizomycotina</taxon>
        <taxon>Dothideomycetes</taxon>
        <taxon>Pleosporomycetidae</taxon>
        <taxon>Venturiales</taxon>
        <taxon>Venturiaceae</taxon>
        <taxon>Venturia</taxon>
    </lineage>
</organism>
<keyword evidence="10" id="KW-1185">Reference proteome</keyword>
<dbReference type="InterPro" id="IPR017441">
    <property type="entry name" value="Protein_kinase_ATP_BS"/>
</dbReference>
<evidence type="ECO:0000313" key="10">
    <source>
        <dbReference type="Proteomes" id="UP000490939"/>
    </source>
</evidence>
<gene>
    <name evidence="7" type="ORF">BLS_007925</name>
    <name evidence="8" type="ORF">EG327_007859</name>
</gene>
<evidence type="ECO:0000256" key="3">
    <source>
        <dbReference type="ARBA" id="ARBA00022840"/>
    </source>
</evidence>
<dbReference type="SUPFAM" id="SSF56112">
    <property type="entry name" value="Protein kinase-like (PK-like)"/>
    <property type="match status" value="1"/>
</dbReference>
<reference evidence="7 9" key="1">
    <citation type="submission" date="2019-11" db="EMBL/GenBank/DDBJ databases">
        <title>Venturia inaequalis Genome Resource.</title>
        <authorList>
            <person name="Lichtner F.J."/>
        </authorList>
    </citation>
    <scope>NUCLEOTIDE SEQUENCE [LARGE SCALE GENOMIC DNA]</scope>
    <source>
        <strain evidence="7">Bline_iso_100314</strain>
        <strain evidence="8 10">DMI_063113</strain>
    </source>
</reference>